<proteinExistence type="predicted"/>
<dbReference type="Gene3D" id="2.60.120.620">
    <property type="entry name" value="q2cbj1_9rhob like domain"/>
    <property type="match status" value="1"/>
</dbReference>
<feature type="compositionally biased region" description="Acidic residues" evidence="1">
    <location>
        <begin position="322"/>
        <end position="335"/>
    </location>
</feature>
<evidence type="ECO:0000313" key="2">
    <source>
        <dbReference type="EMBL" id="ELA27873.1"/>
    </source>
</evidence>
<feature type="compositionally biased region" description="Basic and acidic residues" evidence="1">
    <location>
        <begin position="337"/>
        <end position="348"/>
    </location>
</feature>
<dbReference type="EMBL" id="KB020967">
    <property type="protein sequence ID" value="ELA27873.1"/>
    <property type="molecule type" value="Genomic_DNA"/>
</dbReference>
<organism evidence="2">
    <name type="scientific">Colletotrichum fructicola (strain Nara gc5)</name>
    <name type="common">Anthracnose fungus</name>
    <name type="synonym">Colletotrichum gloeosporioides (strain Nara gc5)</name>
    <dbReference type="NCBI Taxonomy" id="1213859"/>
    <lineage>
        <taxon>Eukaryota</taxon>
        <taxon>Fungi</taxon>
        <taxon>Dikarya</taxon>
        <taxon>Ascomycota</taxon>
        <taxon>Pezizomycotina</taxon>
        <taxon>Sordariomycetes</taxon>
        <taxon>Hypocreomycetidae</taxon>
        <taxon>Glomerellales</taxon>
        <taxon>Glomerellaceae</taxon>
        <taxon>Colletotrichum</taxon>
        <taxon>Colletotrichum gloeosporioides species complex</taxon>
    </lineage>
</organism>
<dbReference type="HOGENOM" id="CLU_019613_1_1_1"/>
<reference evidence="2" key="1">
    <citation type="submission" date="2012-08" db="EMBL/GenBank/DDBJ databases">
        <title>Genome analysis of Colletotrichum orbiculare and Colletotrichum fructicola.</title>
        <authorList>
            <person name="Gan P.H.P."/>
            <person name="Ikeda K."/>
            <person name="Irieda H."/>
            <person name="Narusaka M."/>
            <person name="O'Connell R.J."/>
            <person name="Narusaka Y."/>
            <person name="Takano Y."/>
            <person name="Kubo Y."/>
            <person name="Shirasu K."/>
        </authorList>
    </citation>
    <scope>NUCLEOTIDE SEQUENCE</scope>
    <source>
        <strain evidence="2">Nara gc5</strain>
    </source>
</reference>
<name>L2FQ86_COLFN</name>
<dbReference type="PANTHER" id="PTHR33099:SF7">
    <property type="entry name" value="MYND-TYPE DOMAIN-CONTAINING PROTEIN"/>
    <property type="match status" value="1"/>
</dbReference>
<dbReference type="STRING" id="1213859.L2FQ86"/>
<evidence type="ECO:0000256" key="1">
    <source>
        <dbReference type="SAM" id="MobiDB-lite"/>
    </source>
</evidence>
<feature type="region of interest" description="Disordered" evidence="1">
    <location>
        <begin position="322"/>
        <end position="354"/>
    </location>
</feature>
<accession>L2FQ86</accession>
<protein>
    <submittedName>
        <fullName evidence="2">2og-fe oxygenase family protein</fullName>
    </submittedName>
</protein>
<gene>
    <name evidence="2" type="ORF">CGGC5_11416</name>
</gene>
<dbReference type="AlphaFoldDB" id="L2FQ86"/>
<sequence>MSSAVTLRALTQQVSAAISATKDLAVGTFAIGGEPQAEKNEDKVKVPSAPVVLRWDNPSDHPGPNRVSFPITSDVDARGFDHLLKVSEKATFGLNGRHEFDETYRKAQKLGADDFCTTFSPYETGIVDVVSQVLLPSIQTAEDSRSIRAELYNMNIYSGPSGKFKAHVDTPRSSYQIGSLVVCLPMNHEGGELAVRHDERTEAFDWAKKSGESSIQWAAFYSDSTPGNGALAGQPSAFNPASLSLYSQVKAMVTSEKFRAKHRIFGVYSTHAYPHTEEEHGLPFCLKGIDMALYEIFTSLGLEVHLCAILERPMHSWRETALDDGEFSDGEDVDTVTDSRSETESDHSSEEDDYYDPERVVGHIARLYASDCTVDDEGRTTVQELIECTIGSGWDKEKIVWLNKNNGESRLQVSYVAYGNEPSSGQIYSYFAMVVEVPRKRAIDGDDKATHKRVRED</sequence>
<dbReference type="PANTHER" id="PTHR33099">
    <property type="entry name" value="FE2OG DIOXYGENASE DOMAIN-CONTAINING PROTEIN"/>
    <property type="match status" value="1"/>
</dbReference>